<keyword evidence="4 6" id="KW-0732">Signal</keyword>
<organism evidence="8 9">
    <name type="scientific">Brucella oryzae</name>
    <dbReference type="NCBI Taxonomy" id="335286"/>
    <lineage>
        <taxon>Bacteria</taxon>
        <taxon>Pseudomonadati</taxon>
        <taxon>Pseudomonadota</taxon>
        <taxon>Alphaproteobacteria</taxon>
        <taxon>Hyphomicrobiales</taxon>
        <taxon>Brucellaceae</taxon>
        <taxon>Brucella/Ochrobactrum group</taxon>
        <taxon>Brucella</taxon>
    </lineage>
</organism>
<dbReference type="Pfam" id="PF13458">
    <property type="entry name" value="Peripla_BP_6"/>
    <property type="match status" value="1"/>
</dbReference>
<evidence type="ECO:0000256" key="4">
    <source>
        <dbReference type="ARBA" id="ARBA00022729"/>
    </source>
</evidence>
<dbReference type="InterPro" id="IPR028082">
    <property type="entry name" value="Peripla_BP_I"/>
</dbReference>
<dbReference type="InterPro" id="IPR051010">
    <property type="entry name" value="BCAA_transport"/>
</dbReference>
<accession>A0A2S7IWR2</accession>
<sequence>MLKYLSLLTASTALLFTGEALAEDFQIGLATAQSGVLAPYDQPALNGFRMGIDEINAKGGLAGKYPVKLIIKDTRSDMSQTAAATQELVDDGVKFVISPCDADASIAAGQVTQPAGIPTMTFCGSAPVLTTAVGDVMFGSYPADNLQATKIADYASRSGLKTAYIMISPDSAYHANLPEFFATVFEKKGGKIIGRGNYSVGQPDFSAEVTKIKNLAEKPDIIFTAAYEPDFPAFIQQLRAAGVTVPVWGADAINTPTVAGLGNLVNGVLFTAPGHAAPGSKLEAFNEEFKKVYGHAPESAYEANGYEIAGIIDAAVTTAGSTDPAAIREAISHLKDFEGVTGRITYEGTTGMPVRSVALYKYQDGKAVFLESGVPTPEDIPAP</sequence>
<comment type="function">
    <text evidence="1">Component of an amino-acid transport system.</text>
</comment>
<dbReference type="PANTHER" id="PTHR30483:SF6">
    <property type="entry name" value="PERIPLASMIC BINDING PROTEIN OF ABC TRANSPORTER FOR NATURAL AMINO ACIDS"/>
    <property type="match status" value="1"/>
</dbReference>
<evidence type="ECO:0000256" key="3">
    <source>
        <dbReference type="ARBA" id="ARBA00022448"/>
    </source>
</evidence>
<feature type="domain" description="Leucine-binding protein" evidence="7">
    <location>
        <begin position="26"/>
        <end position="365"/>
    </location>
</feature>
<dbReference type="InterPro" id="IPR000709">
    <property type="entry name" value="Leu_Ile_Val-bd"/>
</dbReference>
<evidence type="ECO:0000256" key="1">
    <source>
        <dbReference type="ARBA" id="ARBA00003630"/>
    </source>
</evidence>
<dbReference type="OrthoDB" id="9791590at2"/>
<name>A0A2S7IWR2_9HYPH</name>
<evidence type="ECO:0000256" key="2">
    <source>
        <dbReference type="ARBA" id="ARBA00010062"/>
    </source>
</evidence>
<dbReference type="PRINTS" id="PR00337">
    <property type="entry name" value="LEUILEVALBP"/>
</dbReference>
<keyword evidence="3" id="KW-0813">Transport</keyword>
<gene>
    <name evidence="8" type="ORF">C3731_16835</name>
</gene>
<dbReference type="InterPro" id="IPR028081">
    <property type="entry name" value="Leu-bd"/>
</dbReference>
<keyword evidence="5" id="KW-0029">Amino-acid transport</keyword>
<dbReference type="CDD" id="cd06347">
    <property type="entry name" value="PBP1_ABC_LivK_ligand_binding-like"/>
    <property type="match status" value="1"/>
</dbReference>
<evidence type="ECO:0000313" key="9">
    <source>
        <dbReference type="Proteomes" id="UP000238493"/>
    </source>
</evidence>
<evidence type="ECO:0000313" key="8">
    <source>
        <dbReference type="EMBL" id="PQA72398.1"/>
    </source>
</evidence>
<evidence type="ECO:0000256" key="5">
    <source>
        <dbReference type="ARBA" id="ARBA00022970"/>
    </source>
</evidence>
<protein>
    <submittedName>
        <fullName evidence="8">ABC transporter substrate-binding protein</fullName>
    </submittedName>
</protein>
<feature type="signal peptide" evidence="6">
    <location>
        <begin position="1"/>
        <end position="22"/>
    </location>
</feature>
<dbReference type="Gene3D" id="3.40.50.2300">
    <property type="match status" value="2"/>
</dbReference>
<dbReference type="Proteomes" id="UP000238493">
    <property type="component" value="Unassembled WGS sequence"/>
</dbReference>
<proteinExistence type="inferred from homology"/>
<dbReference type="EMBL" id="PTRC01000029">
    <property type="protein sequence ID" value="PQA72398.1"/>
    <property type="molecule type" value="Genomic_DNA"/>
</dbReference>
<dbReference type="SUPFAM" id="SSF53822">
    <property type="entry name" value="Periplasmic binding protein-like I"/>
    <property type="match status" value="1"/>
</dbReference>
<evidence type="ECO:0000256" key="6">
    <source>
        <dbReference type="SAM" id="SignalP"/>
    </source>
</evidence>
<reference evidence="8 9" key="1">
    <citation type="submission" date="2018-02" db="EMBL/GenBank/DDBJ databases">
        <title>Draft genome sequence of Ochrobactrum oryzae found in Brazil.</title>
        <authorList>
            <person name="Cerdeira L."/>
            <person name="Andrade F."/>
            <person name="Zacariotto T."/>
            <person name="Barbosa B."/>
            <person name="Santos S."/>
            <person name="Cassetari V."/>
            <person name="Lincopan N."/>
        </authorList>
    </citation>
    <scope>NUCLEOTIDE SEQUENCE [LARGE SCALE GENOMIC DNA]</scope>
    <source>
        <strain evidence="8 9">OA447</strain>
    </source>
</reference>
<feature type="chain" id="PRO_5015740435" evidence="6">
    <location>
        <begin position="23"/>
        <end position="383"/>
    </location>
</feature>
<dbReference type="AlphaFoldDB" id="A0A2S7IWR2"/>
<comment type="similarity">
    <text evidence="2">Belongs to the leucine-binding protein family.</text>
</comment>
<dbReference type="PANTHER" id="PTHR30483">
    <property type="entry name" value="LEUCINE-SPECIFIC-BINDING PROTEIN"/>
    <property type="match status" value="1"/>
</dbReference>
<dbReference type="GO" id="GO:0006865">
    <property type="term" value="P:amino acid transport"/>
    <property type="evidence" value="ECO:0007669"/>
    <property type="project" value="UniProtKB-KW"/>
</dbReference>
<comment type="caution">
    <text evidence="8">The sequence shown here is derived from an EMBL/GenBank/DDBJ whole genome shotgun (WGS) entry which is preliminary data.</text>
</comment>
<evidence type="ECO:0000259" key="7">
    <source>
        <dbReference type="Pfam" id="PF13458"/>
    </source>
</evidence>
<keyword evidence="9" id="KW-1185">Reference proteome</keyword>